<evidence type="ECO:0000259" key="18">
    <source>
        <dbReference type="Pfam" id="PF04389"/>
    </source>
</evidence>
<dbReference type="PANTHER" id="PTHR12147:SF58">
    <property type="entry name" value="VACUOLAR MEMBRANE PROTEASE"/>
    <property type="match status" value="1"/>
</dbReference>
<evidence type="ECO:0000256" key="17">
    <source>
        <dbReference type="SAM" id="Phobius"/>
    </source>
</evidence>
<evidence type="ECO:0000313" key="22">
    <source>
        <dbReference type="Proteomes" id="UP000095038"/>
    </source>
</evidence>
<proteinExistence type="inferred from homology"/>
<comment type="function">
    <text evidence="2">May be involved in vacuolar sorting and osmoregulation.</text>
</comment>
<dbReference type="Pfam" id="PF04389">
    <property type="entry name" value="Peptidase_M28"/>
    <property type="match status" value="1"/>
</dbReference>
<dbReference type="Pfam" id="PF22250">
    <property type="entry name" value="PFF1_C"/>
    <property type="match status" value="1"/>
</dbReference>
<evidence type="ECO:0000313" key="21">
    <source>
        <dbReference type="EMBL" id="ODV63918.1"/>
    </source>
</evidence>
<dbReference type="FunCoup" id="A0A1D2VQR0">
    <property type="interactions" value="6"/>
</dbReference>
<evidence type="ECO:0000256" key="13">
    <source>
        <dbReference type="ARBA" id="ARBA00023136"/>
    </source>
</evidence>
<evidence type="ECO:0000259" key="19">
    <source>
        <dbReference type="Pfam" id="PF22250"/>
    </source>
</evidence>
<feature type="transmembrane region" description="Helical" evidence="17">
    <location>
        <begin position="617"/>
        <end position="636"/>
    </location>
</feature>
<dbReference type="STRING" id="1344418.A0A1D2VQR0"/>
<dbReference type="AlphaFoldDB" id="A0A1D2VQR0"/>
<evidence type="ECO:0000256" key="15">
    <source>
        <dbReference type="RuleBase" id="RU361240"/>
    </source>
</evidence>
<feature type="transmembrane region" description="Helical" evidence="17">
    <location>
        <begin position="656"/>
        <end position="674"/>
    </location>
</feature>
<feature type="domain" description="Vacuolar membrane protease transmembrane" evidence="20">
    <location>
        <begin position="404"/>
        <end position="681"/>
    </location>
</feature>
<keyword evidence="13 17" id="KW-0472">Membrane</keyword>
<dbReference type="InterPro" id="IPR045175">
    <property type="entry name" value="M28_fam"/>
</dbReference>
<keyword evidence="14" id="KW-0325">Glycoprotein</keyword>
<dbReference type="CDD" id="cd03875">
    <property type="entry name" value="M28_Fxna_like"/>
    <property type="match status" value="1"/>
</dbReference>
<dbReference type="RefSeq" id="XP_020050225.1">
    <property type="nucleotide sequence ID" value="XM_020190226.1"/>
</dbReference>
<gene>
    <name evidence="21" type="ORF">ASCRUDRAFT_30865</name>
</gene>
<evidence type="ECO:0000256" key="1">
    <source>
        <dbReference type="ARBA" id="ARBA00001947"/>
    </source>
</evidence>
<evidence type="ECO:0000259" key="20">
    <source>
        <dbReference type="Pfam" id="PF22251"/>
    </source>
</evidence>
<dbReference type="Proteomes" id="UP000095038">
    <property type="component" value="Unassembled WGS sequence"/>
</dbReference>
<evidence type="ECO:0000256" key="3">
    <source>
        <dbReference type="ARBA" id="ARBA00004128"/>
    </source>
</evidence>
<organism evidence="21 22">
    <name type="scientific">Ascoidea rubescens DSM 1968</name>
    <dbReference type="NCBI Taxonomy" id="1344418"/>
    <lineage>
        <taxon>Eukaryota</taxon>
        <taxon>Fungi</taxon>
        <taxon>Dikarya</taxon>
        <taxon>Ascomycota</taxon>
        <taxon>Saccharomycotina</taxon>
        <taxon>Saccharomycetes</taxon>
        <taxon>Ascoideaceae</taxon>
        <taxon>Ascoidea</taxon>
    </lineage>
</organism>
<dbReference type="InterPro" id="IPR048024">
    <property type="entry name" value="Fxna-like_M28_dom"/>
</dbReference>
<feature type="domain" description="Vacuolar membrane protease C-terminal" evidence="19">
    <location>
        <begin position="710"/>
        <end position="973"/>
    </location>
</feature>
<comment type="cofactor">
    <cofactor evidence="1">
        <name>Zn(2+)</name>
        <dbReference type="ChEBI" id="CHEBI:29105"/>
    </cofactor>
</comment>
<dbReference type="PANTHER" id="PTHR12147">
    <property type="entry name" value="METALLOPEPTIDASE M28 FAMILY MEMBER"/>
    <property type="match status" value="1"/>
</dbReference>
<feature type="transmembrane region" description="Helical" evidence="17">
    <location>
        <begin position="399"/>
        <end position="424"/>
    </location>
</feature>
<dbReference type="GO" id="GO:0008235">
    <property type="term" value="F:metalloexopeptidase activity"/>
    <property type="evidence" value="ECO:0007669"/>
    <property type="project" value="InterPro"/>
</dbReference>
<evidence type="ECO:0000256" key="12">
    <source>
        <dbReference type="ARBA" id="ARBA00023049"/>
    </source>
</evidence>
<evidence type="ECO:0000256" key="9">
    <source>
        <dbReference type="ARBA" id="ARBA00022801"/>
    </source>
</evidence>
<dbReference type="InterPro" id="IPR053975">
    <property type="entry name" value="PFF1_C"/>
</dbReference>
<dbReference type="EMBL" id="KV454475">
    <property type="protein sequence ID" value="ODV63918.1"/>
    <property type="molecule type" value="Genomic_DNA"/>
</dbReference>
<keyword evidence="12" id="KW-0482">Metalloprotease</keyword>
<feature type="transmembrane region" description="Helical" evidence="17">
    <location>
        <begin position="436"/>
        <end position="457"/>
    </location>
</feature>
<evidence type="ECO:0000256" key="8">
    <source>
        <dbReference type="ARBA" id="ARBA00022723"/>
    </source>
</evidence>
<keyword evidence="8 15" id="KW-0479">Metal-binding</keyword>
<dbReference type="GO" id="GO:0046872">
    <property type="term" value="F:metal ion binding"/>
    <property type="evidence" value="ECO:0007669"/>
    <property type="project" value="UniProtKB-KW"/>
</dbReference>
<dbReference type="SUPFAM" id="SSF53187">
    <property type="entry name" value="Zn-dependent exopeptidases"/>
    <property type="match status" value="1"/>
</dbReference>
<dbReference type="InParanoid" id="A0A1D2VQR0"/>
<evidence type="ECO:0000256" key="4">
    <source>
        <dbReference type="ARBA" id="ARBA00010918"/>
    </source>
</evidence>
<keyword evidence="6 15" id="KW-0645">Protease</keyword>
<comment type="subcellular location">
    <subcellularLocation>
        <location evidence="3">Vacuole membrane</location>
        <topology evidence="3">Multi-pass membrane protein</topology>
    </subcellularLocation>
</comment>
<evidence type="ECO:0000256" key="5">
    <source>
        <dbReference type="ARBA" id="ARBA00022554"/>
    </source>
</evidence>
<dbReference type="GeneID" id="30963862"/>
<dbReference type="OrthoDB" id="76293at2759"/>
<feature type="domain" description="Peptidase M28" evidence="18">
    <location>
        <begin position="135"/>
        <end position="322"/>
    </location>
</feature>
<dbReference type="GO" id="GO:0006508">
    <property type="term" value="P:proteolysis"/>
    <property type="evidence" value="ECO:0007669"/>
    <property type="project" value="UniProtKB-KW"/>
</dbReference>
<evidence type="ECO:0000256" key="7">
    <source>
        <dbReference type="ARBA" id="ARBA00022692"/>
    </source>
</evidence>
<accession>A0A1D2VQR0</accession>
<reference evidence="22" key="1">
    <citation type="submission" date="2016-05" db="EMBL/GenBank/DDBJ databases">
        <title>Comparative genomics of biotechnologically important yeasts.</title>
        <authorList>
            <consortium name="DOE Joint Genome Institute"/>
            <person name="Riley R."/>
            <person name="Haridas S."/>
            <person name="Wolfe K.H."/>
            <person name="Lopes M.R."/>
            <person name="Hittinger C.T."/>
            <person name="Goker M."/>
            <person name="Salamov A."/>
            <person name="Wisecaver J."/>
            <person name="Long T.M."/>
            <person name="Aerts A.L."/>
            <person name="Barry K."/>
            <person name="Choi C."/>
            <person name="Clum A."/>
            <person name="Coughlan A.Y."/>
            <person name="Deshpande S."/>
            <person name="Douglass A.P."/>
            <person name="Hanson S.J."/>
            <person name="Klenk H.-P."/>
            <person name="Labutti K."/>
            <person name="Lapidus A."/>
            <person name="Lindquist E."/>
            <person name="Lipzen A."/>
            <person name="Meier-Kolthoff J.P."/>
            <person name="Ohm R.A."/>
            <person name="Otillar R.P."/>
            <person name="Pangilinan J."/>
            <person name="Peng Y."/>
            <person name="Rokas A."/>
            <person name="Rosa C.A."/>
            <person name="Scheuner C."/>
            <person name="Sibirny A.A."/>
            <person name="Slot J.C."/>
            <person name="Stielow J.B."/>
            <person name="Sun H."/>
            <person name="Kurtzman C.P."/>
            <person name="Blackwell M."/>
            <person name="Grigoriev I.V."/>
            <person name="Jeffries T.W."/>
        </authorList>
    </citation>
    <scope>NUCLEOTIDE SEQUENCE [LARGE SCALE GENOMIC DNA]</scope>
    <source>
        <strain evidence="22">DSM 1968</strain>
    </source>
</reference>
<keyword evidence="5" id="KW-0926">Vacuole</keyword>
<evidence type="ECO:0000256" key="10">
    <source>
        <dbReference type="ARBA" id="ARBA00022833"/>
    </source>
</evidence>
<protein>
    <recommendedName>
        <fullName evidence="15">Peptide hydrolase</fullName>
        <ecNumber evidence="15">3.4.-.-</ecNumber>
    </recommendedName>
</protein>
<sequence length="980" mass="112637">MAQFSDKPNSVLYALFSFRKTTFSLIAILTYTVIVILVSYSSALGSWGSSANNQQWDGDSWNDLQILSQFPHPYDSHANDDVYHFLLDKVRYYQSLNPDHIQVESDFANSSLFKQKDVFNSSSTTARIIYFESGNIYVKIKGLQGDSLTDVLISAHYDSVPTSYGTTDDGMGIASMLGILNYYATFKIKPLRNIIFNFNNNEEFGLLGATAFFNHQWSKNVEAFINLEGTGGGGKSILFRTTDYNIARYYKSVPSPFASSVFQQGFSNGLVKSETDYKVYIQNGLRGFDIAFYRPRDLYHTKRDSIKSTTKSSLYHMLFNSLTLLQSLSNEKNSYDNDSPDYHKTPAVFFDLAAFFFIVFPLTQLYILNLVLIFFIPTIIGLFLLIVSRKNTWVIKDQLFSSIIRFPLSFILSSITTYFLLFLLKRYNPLIISKDYYLPLLVSTCTFIFINYLLLYLFDKFLKVHDQKLMILLELTIITWLLLIFDTFRIQPSKSKNTGEYILTICFLCLSVPTIFGLFILSLKKKIPKSYKNSSSSSPQYGSTHDDDDDDDDQNRNINDSDNEIIDRESQPLLSNRDQNQGNSTLSHFTAVSHNNEQSPSPSPSNHKIFSTLNYDWSIQFLLLVPVFAFFVYSISIRLLEGLSQTVQESDNSVAFLFQAIFMISALLTLPLLPFVHKIKFFIIGIFFVIIVLGNLFLINEYPFSYAKPLKVRFLQKINLDTTEKNSNIVIFSKQGFMKSILEDLPSVKANNQNVSCENAGDGMENCYYKGLSPNLISGTQKSTALDDLFKIEILNNNSGEQNLSPYEPLKADLLIKVKDNRNCVLSFNSTKYKSYLYGKSPLRTVKIFHDNNQYQNNSALTYMYNGNELFRWFKGIDEVQLHKVDWNQSNYHIELQWLPRWVDEDGIDWNQDELDKEKDKKLGVEVKCYWGEYDQPSVIDGKVHRKVPALDELLQYVPDYITITNRMKGLVELTRHFEL</sequence>
<keyword evidence="7 17" id="KW-0812">Transmembrane</keyword>
<dbReference type="EC" id="3.4.-.-" evidence="15"/>
<feature type="transmembrane region" description="Helical" evidence="17">
    <location>
        <begin position="681"/>
        <end position="699"/>
    </location>
</feature>
<keyword evidence="10 15" id="KW-0862">Zinc</keyword>
<evidence type="ECO:0000256" key="11">
    <source>
        <dbReference type="ARBA" id="ARBA00022989"/>
    </source>
</evidence>
<comment type="similarity">
    <text evidence="4 15">Belongs to the peptidase M28 family.</text>
</comment>
<dbReference type="GO" id="GO:0000329">
    <property type="term" value="C:fungal-type vacuole membrane"/>
    <property type="evidence" value="ECO:0007669"/>
    <property type="project" value="EnsemblFungi"/>
</dbReference>
<feature type="transmembrane region" description="Helical" evidence="17">
    <location>
        <begin position="469"/>
        <end position="489"/>
    </location>
</feature>
<evidence type="ECO:0000256" key="2">
    <source>
        <dbReference type="ARBA" id="ARBA00003273"/>
    </source>
</evidence>
<name>A0A1D2VQR0_9ASCO</name>
<evidence type="ECO:0000256" key="16">
    <source>
        <dbReference type="SAM" id="MobiDB-lite"/>
    </source>
</evidence>
<keyword evidence="22" id="KW-1185">Reference proteome</keyword>
<evidence type="ECO:0000256" key="6">
    <source>
        <dbReference type="ARBA" id="ARBA00022670"/>
    </source>
</evidence>
<feature type="transmembrane region" description="Helical" evidence="17">
    <location>
        <begin position="501"/>
        <end position="523"/>
    </location>
</feature>
<dbReference type="InterPro" id="IPR053976">
    <property type="entry name" value="PFF1_TM"/>
</dbReference>
<dbReference type="Gene3D" id="3.40.630.10">
    <property type="entry name" value="Zn peptidases"/>
    <property type="match status" value="1"/>
</dbReference>
<dbReference type="Pfam" id="PF22251">
    <property type="entry name" value="PFF1_TM"/>
    <property type="match status" value="1"/>
</dbReference>
<evidence type="ECO:0000256" key="14">
    <source>
        <dbReference type="ARBA" id="ARBA00023180"/>
    </source>
</evidence>
<keyword evidence="11 17" id="KW-1133">Transmembrane helix</keyword>
<dbReference type="InterPro" id="IPR007484">
    <property type="entry name" value="Peptidase_M28"/>
</dbReference>
<feature type="region of interest" description="Disordered" evidence="16">
    <location>
        <begin position="529"/>
        <end position="562"/>
    </location>
</feature>
<feature type="transmembrane region" description="Helical" evidence="17">
    <location>
        <begin position="22"/>
        <end position="40"/>
    </location>
</feature>
<feature type="transmembrane region" description="Helical" evidence="17">
    <location>
        <begin position="366"/>
        <end position="387"/>
    </location>
</feature>
<keyword evidence="9 15" id="KW-0378">Hydrolase</keyword>